<dbReference type="PROSITE" id="PS01095">
    <property type="entry name" value="GH18_1"/>
    <property type="match status" value="1"/>
</dbReference>
<evidence type="ECO:0000256" key="3">
    <source>
        <dbReference type="ARBA" id="ARBA00012729"/>
    </source>
</evidence>
<evidence type="ECO:0000256" key="11">
    <source>
        <dbReference type="PROSITE-ProRule" id="PRU00261"/>
    </source>
</evidence>
<evidence type="ECO:0000259" key="13">
    <source>
        <dbReference type="PROSITE" id="PS50941"/>
    </source>
</evidence>
<evidence type="ECO:0000256" key="7">
    <source>
        <dbReference type="ARBA" id="ARBA00023026"/>
    </source>
</evidence>
<evidence type="ECO:0000313" key="15">
    <source>
        <dbReference type="EMBL" id="KAL2807888.1"/>
    </source>
</evidence>
<feature type="disulfide bond" evidence="11">
    <location>
        <begin position="170"/>
        <end position="174"/>
    </location>
</feature>
<gene>
    <name evidence="15" type="ORF">BJX63DRAFT_439801</name>
</gene>
<feature type="domain" description="Chitin-binding type-1" evidence="13">
    <location>
        <begin position="127"/>
        <end position="176"/>
    </location>
</feature>
<dbReference type="InterPro" id="IPR011583">
    <property type="entry name" value="Chitinase_II/V-like_cat"/>
</dbReference>
<dbReference type="SMART" id="SM00270">
    <property type="entry name" value="ChtBD1"/>
    <property type="match status" value="2"/>
</dbReference>
<dbReference type="SMART" id="SM00636">
    <property type="entry name" value="Glyco_18"/>
    <property type="match status" value="1"/>
</dbReference>
<proteinExistence type="inferred from homology"/>
<dbReference type="EC" id="3.2.1.14" evidence="3"/>
<name>A0ABR4GXG6_9EURO</name>
<evidence type="ECO:0000256" key="1">
    <source>
        <dbReference type="ARBA" id="ARBA00000822"/>
    </source>
</evidence>
<evidence type="ECO:0000256" key="10">
    <source>
        <dbReference type="ARBA" id="ARBA00023326"/>
    </source>
</evidence>
<dbReference type="InterPro" id="IPR036861">
    <property type="entry name" value="Endochitinase-like_sf"/>
</dbReference>
<keyword evidence="9 12" id="KW-0326">Glycosidase</keyword>
<feature type="domain" description="GH18" evidence="14">
    <location>
        <begin position="188"/>
        <end position="553"/>
    </location>
</feature>
<feature type="disulfide bond" evidence="11">
    <location>
        <begin position="141"/>
        <end position="153"/>
    </location>
</feature>
<keyword evidence="6" id="KW-0146">Chitin degradation</keyword>
<comment type="caution">
    <text evidence="11">Lacks conserved residue(s) required for the propagation of feature annotation.</text>
</comment>
<protein>
    <recommendedName>
        <fullName evidence="3">chitinase</fullName>
        <ecNumber evidence="3">3.2.1.14</ecNumber>
    </recommendedName>
</protein>
<reference evidence="15 16" key="1">
    <citation type="submission" date="2024-07" db="EMBL/GenBank/DDBJ databases">
        <title>Section-level genome sequencing and comparative genomics of Aspergillus sections Usti and Cavernicolus.</title>
        <authorList>
            <consortium name="Lawrence Berkeley National Laboratory"/>
            <person name="Nybo J.L."/>
            <person name="Vesth T.C."/>
            <person name="Theobald S."/>
            <person name="Frisvad J.C."/>
            <person name="Larsen T.O."/>
            <person name="Kjaerboelling I."/>
            <person name="Rothschild-Mancinelli K."/>
            <person name="Lyhne E.K."/>
            <person name="Kogle M.E."/>
            <person name="Barry K."/>
            <person name="Clum A."/>
            <person name="Na H."/>
            <person name="Ledsgaard L."/>
            <person name="Lin J."/>
            <person name="Lipzen A."/>
            <person name="Kuo A."/>
            <person name="Riley R."/>
            <person name="Mondo S."/>
            <person name="Labutti K."/>
            <person name="Haridas S."/>
            <person name="Pangalinan J."/>
            <person name="Salamov A.A."/>
            <person name="Simmons B.A."/>
            <person name="Magnuson J.K."/>
            <person name="Chen J."/>
            <person name="Drula E."/>
            <person name="Henrissat B."/>
            <person name="Wiebenga A."/>
            <person name="Lubbers R.J."/>
            <person name="Gomes A.C."/>
            <person name="Makela M.R."/>
            <person name="Stajich J."/>
            <person name="Grigoriev I.V."/>
            <person name="Mortensen U.H."/>
            <person name="De Vries R.P."/>
            <person name="Baker S.E."/>
            <person name="Andersen M.R."/>
        </authorList>
    </citation>
    <scope>NUCLEOTIDE SEQUENCE [LARGE SCALE GENOMIC DNA]</scope>
    <source>
        <strain evidence="15 16">CBS 588.65</strain>
    </source>
</reference>
<evidence type="ECO:0000256" key="8">
    <source>
        <dbReference type="ARBA" id="ARBA00023277"/>
    </source>
</evidence>
<evidence type="ECO:0000256" key="6">
    <source>
        <dbReference type="ARBA" id="ARBA00023024"/>
    </source>
</evidence>
<keyword evidence="11" id="KW-1015">Disulfide bond</keyword>
<keyword evidence="16" id="KW-1185">Reference proteome</keyword>
<dbReference type="InterPro" id="IPR001002">
    <property type="entry name" value="Chitin-bd_1"/>
</dbReference>
<keyword evidence="8" id="KW-0119">Carbohydrate metabolism</keyword>
<dbReference type="PANTHER" id="PTHR47700">
    <property type="entry name" value="V CHITINASE, PUTATIVE (AFU_ORTHOLOGUE AFUA_6G13720)-RELATED"/>
    <property type="match status" value="1"/>
</dbReference>
<evidence type="ECO:0000259" key="14">
    <source>
        <dbReference type="PROSITE" id="PS51910"/>
    </source>
</evidence>
<dbReference type="Pfam" id="PF00704">
    <property type="entry name" value="Glyco_hydro_18"/>
    <property type="match status" value="1"/>
</dbReference>
<dbReference type="SUPFAM" id="SSF54556">
    <property type="entry name" value="Chitinase insertion domain"/>
    <property type="match status" value="1"/>
</dbReference>
<dbReference type="Proteomes" id="UP001610334">
    <property type="component" value="Unassembled WGS sequence"/>
</dbReference>
<accession>A0ABR4GXG6</accession>
<evidence type="ECO:0000256" key="9">
    <source>
        <dbReference type="ARBA" id="ARBA00023295"/>
    </source>
</evidence>
<dbReference type="InterPro" id="IPR001579">
    <property type="entry name" value="Glyco_hydro_18_chit_AS"/>
</dbReference>
<dbReference type="PROSITE" id="PS50941">
    <property type="entry name" value="CHIT_BIND_I_2"/>
    <property type="match status" value="1"/>
</dbReference>
<dbReference type="EMBL" id="JBFXLT010000127">
    <property type="protein sequence ID" value="KAL2807888.1"/>
    <property type="molecule type" value="Genomic_DNA"/>
</dbReference>
<dbReference type="SUPFAM" id="SSF57016">
    <property type="entry name" value="Plant lectins/antimicrobial peptides"/>
    <property type="match status" value="2"/>
</dbReference>
<dbReference type="PANTHER" id="PTHR47700:SF2">
    <property type="entry name" value="CHITINASE"/>
    <property type="match status" value="1"/>
</dbReference>
<keyword evidence="10" id="KW-0624">Polysaccharide degradation</keyword>
<dbReference type="Gene3D" id="3.30.60.10">
    <property type="entry name" value="Endochitinase-like"/>
    <property type="match status" value="1"/>
</dbReference>
<evidence type="ECO:0000256" key="5">
    <source>
        <dbReference type="ARBA" id="ARBA00022801"/>
    </source>
</evidence>
<dbReference type="InterPro" id="IPR018371">
    <property type="entry name" value="Chitin-binding_1_CS"/>
</dbReference>
<dbReference type="Pfam" id="PF00187">
    <property type="entry name" value="Chitin_bind_1"/>
    <property type="match status" value="1"/>
</dbReference>
<organism evidence="15 16">
    <name type="scientific">Aspergillus granulosus</name>
    <dbReference type="NCBI Taxonomy" id="176169"/>
    <lineage>
        <taxon>Eukaryota</taxon>
        <taxon>Fungi</taxon>
        <taxon>Dikarya</taxon>
        <taxon>Ascomycota</taxon>
        <taxon>Pezizomycotina</taxon>
        <taxon>Eurotiomycetes</taxon>
        <taxon>Eurotiomycetidae</taxon>
        <taxon>Eurotiales</taxon>
        <taxon>Aspergillaceae</taxon>
        <taxon>Aspergillus</taxon>
        <taxon>Aspergillus subgen. Nidulantes</taxon>
    </lineage>
</organism>
<comment type="catalytic activity">
    <reaction evidence="1">
        <text>Random endo-hydrolysis of N-acetyl-beta-D-glucosaminide (1-&gt;4)-beta-linkages in chitin and chitodextrins.</text>
        <dbReference type="EC" id="3.2.1.14"/>
    </reaction>
</comment>
<keyword evidence="4 11" id="KW-0147">Chitin-binding</keyword>
<keyword evidence="7" id="KW-0843">Virulence</keyword>
<feature type="disulfide bond" evidence="11">
    <location>
        <begin position="146"/>
        <end position="160"/>
    </location>
</feature>
<dbReference type="InterPro" id="IPR001223">
    <property type="entry name" value="Glyco_hydro18_cat"/>
</dbReference>
<comment type="similarity">
    <text evidence="2">Belongs to the glycosyl hydrolase 18 family. Chitinase class V subfamily.</text>
</comment>
<dbReference type="SUPFAM" id="SSF51445">
    <property type="entry name" value="(Trans)glycosidases"/>
    <property type="match status" value="1"/>
</dbReference>
<evidence type="ECO:0000256" key="2">
    <source>
        <dbReference type="ARBA" id="ARBA00008682"/>
    </source>
</evidence>
<dbReference type="Gene3D" id="3.20.20.80">
    <property type="entry name" value="Glycosidases"/>
    <property type="match status" value="1"/>
</dbReference>
<keyword evidence="5 12" id="KW-0378">Hydrolase</keyword>
<evidence type="ECO:0000313" key="16">
    <source>
        <dbReference type="Proteomes" id="UP001610334"/>
    </source>
</evidence>
<dbReference type="InterPro" id="IPR029070">
    <property type="entry name" value="Chitinase_insertion_sf"/>
</dbReference>
<dbReference type="GO" id="GO:0016787">
    <property type="term" value="F:hydrolase activity"/>
    <property type="evidence" value="ECO:0007669"/>
    <property type="project" value="UniProtKB-KW"/>
</dbReference>
<dbReference type="InterPro" id="IPR017853">
    <property type="entry name" value="GH"/>
</dbReference>
<dbReference type="Gene3D" id="3.10.50.10">
    <property type="match status" value="1"/>
</dbReference>
<dbReference type="CDD" id="cd00035">
    <property type="entry name" value="ChtBD1"/>
    <property type="match status" value="1"/>
</dbReference>
<evidence type="ECO:0000256" key="12">
    <source>
        <dbReference type="RuleBase" id="RU000489"/>
    </source>
</evidence>
<dbReference type="PROSITE" id="PS00026">
    <property type="entry name" value="CHIT_BIND_I_1"/>
    <property type="match status" value="1"/>
</dbReference>
<evidence type="ECO:0000256" key="4">
    <source>
        <dbReference type="ARBA" id="ARBA00022669"/>
    </source>
</evidence>
<comment type="caution">
    <text evidence="15">The sequence shown here is derived from an EMBL/GenBank/DDBJ whole genome shotgun (WGS) entry which is preliminary data.</text>
</comment>
<dbReference type="PROSITE" id="PS51910">
    <property type="entry name" value="GH18_2"/>
    <property type="match status" value="1"/>
</dbReference>
<sequence length="1699" mass="189695">MHWTPFIPLPPSGIAAVAAVPHGHHYNQHHHHSRSHPHIVRRDSGNRPVCTPISPILHNLSDLAAKIRPEGGVCAPNEVLTEPPSEANIQANGACCAKSGYCGYGEKYCGKNGKSPNDVCWSNCDAHAECGRFAELAGKACPLNVCCSAYGFCGMTEEFCAVTDDEETSCQSNCEQPGSGGRESDAQKRVIGYYEAWNYRKQCIKMGFNDIPVGSLTHLYYSFGYIEPESYDIVPMNDGGDSEPVSSTTFTQITDLKRKNPALKVVLALGGWTFNDNHTVWQPVLSDMVSTADKRSVFIIKLIVFLKRHGFDGVDFDWEYPGAGDRGGHPDDGENFTKLLEELRSMAFLDGSQANGWEISFTAPTSYWYLRHFDLKASVEASTYVNLMAYDLHGIWDLKNPIGSQVLAHTNLTEINNALDLLWRNNIDPGKVNMGLGFYGRSFQLADPACNKPGCLFKGGATPGPCTDESGILSFAEIMDIKDKYNLTPEYDQVNAVKYITWNGDQWVSFDDQVTFQQKIEFANSLGIGGLLIWAIDLDTPQLDALSGVIYPERLNFRADQSSGADNWEDVAEGWCYSTPCGTSGCKPGYIKTTSIRCGGWNILEDPEGTQDLCCPLQSAPDISTWEIAVMSSTWGGGGHPCTDGRKFLCCPTQVQQPDCRWTKCNEQCSSKENELTWSWGGCGGDNYIRFCCNKAQKWENCAWHGQPKSCYDNHCDTGVGETCGHQLSRQRSFRCDLPDDSSPFLPVPLEYLFDDPPPADKAHTTYELEVDPTWGGTTPDLPDWKQPEDPANEPFCFVVMTNGSRWDVFDCIDGITVGEHTVRMLCVDSTENSNCHKVHLGHGAPGTIVQMPPGCGPGKYATTPSHLTRRGITSHDTIYDLTFDYDFRRVPKDLGETQIRIDYSNDHNYWDGIVDRAADSKRRKRDLTSMGGNHRRWLEEGWRDDMHLDAIPTEDLHKRWFGSDVIDWLRELLGTVEHTVMFGHTYSEDFVVKLVDQTLTCPNVDAYLDIHAETHVEATLDSPIDLSNSYLYFRSRGEVSATFVVDGALLFAADKFGAAFSVPGIVTIGTATLGVQFESKVKLGGWDIQQTYPIPSDEFKPELDKRPSKDGIQTLSEPEFKYGLSLSGYISAHIKPTITFGIAWNQNFIPLDDCKVQLTADGHVTFHAEAQTGSDGTSFCYGVDAGADIYTTISAPEAISWALPRTPYHLFPVDDVQIYPPGTQPACWTPETKAQRSIEPSFINSTRVRRPSHGDLNDAVGAHSISKRAQVWGPLIPNMELDCPMADTGDDLLPCPACGASSLARRQNLGSCTYNPEAVHDESVCPREALDMQRRGIASREGKQNGGVEKEVEPRALVERSDQLKTIAWKYDKEPNLKPLEIFKYPTCGDAIYKPISRSAEHVYELQTVHLFFQFLQNDSKLPQGYKAASNAWVSERLLGLDRSTNGRAAFVPTNAGWKKKTLWEEVFSYLGSVDKKEGLVIAEERINPAKNTFFGSKNPPEVQHGKRGLYQKQPPQRKNRDIWSIFVDASKHIEATLKEFDEAYWWATGATPDSDALQLPKRDDGEPKPGLRGLYCYWIDTYLGTIEQVGRKWRDKAEIDYRRKYQGTKEGTPWLKQFDFGGFTSDKFSFRSNGQAYLPGQKGPWQRSNFRGLWSEPAGPFCLNKPLFCIYGYWKRHRRFGPTTVSLRGASDDREIT</sequence>
<dbReference type="InterPro" id="IPR053214">
    <property type="entry name" value="LysM12-like"/>
</dbReference>